<dbReference type="InterPro" id="IPR036909">
    <property type="entry name" value="Cyt_c-like_dom_sf"/>
</dbReference>
<dbReference type="PANTHER" id="PTHR35008:SF4">
    <property type="entry name" value="BLL4482 PROTEIN"/>
    <property type="match status" value="1"/>
</dbReference>
<evidence type="ECO:0000313" key="8">
    <source>
        <dbReference type="Proteomes" id="UP000092256"/>
    </source>
</evidence>
<dbReference type="SUPFAM" id="SSF46626">
    <property type="entry name" value="Cytochrome c"/>
    <property type="match status" value="2"/>
</dbReference>
<dbReference type="AlphaFoldDB" id="A0A1A6XQ87"/>
<feature type="domain" description="Cytochrome c" evidence="6">
    <location>
        <begin position="193"/>
        <end position="286"/>
    </location>
</feature>
<evidence type="ECO:0000256" key="2">
    <source>
        <dbReference type="ARBA" id="ARBA00022723"/>
    </source>
</evidence>
<keyword evidence="3 4" id="KW-0408">Iron</keyword>
<accession>A0A1A6XQ87</accession>
<dbReference type="EMBL" id="LYVJ01000013">
    <property type="protein sequence ID" value="OBU64860.1"/>
    <property type="molecule type" value="Genomic_DNA"/>
</dbReference>
<dbReference type="RefSeq" id="WP_065200382.1">
    <property type="nucleotide sequence ID" value="NZ_LYVJ01000013.1"/>
</dbReference>
<organism evidence="7 8">
    <name type="scientific">Stenotrophomonas maltophilia</name>
    <name type="common">Pseudomonas maltophilia</name>
    <name type="synonym">Xanthomonas maltophilia</name>
    <dbReference type="NCBI Taxonomy" id="40324"/>
    <lineage>
        <taxon>Bacteria</taxon>
        <taxon>Pseudomonadati</taxon>
        <taxon>Pseudomonadota</taxon>
        <taxon>Gammaproteobacteria</taxon>
        <taxon>Lysobacterales</taxon>
        <taxon>Lysobacteraceae</taxon>
        <taxon>Stenotrophomonas</taxon>
        <taxon>Stenotrophomonas maltophilia group</taxon>
    </lineage>
</organism>
<dbReference type="Pfam" id="PF21342">
    <property type="entry name" value="SoxA-TsdA_cyt-c"/>
    <property type="match status" value="1"/>
</dbReference>
<comment type="caution">
    <text evidence="7">The sequence shown here is derived from an EMBL/GenBank/DDBJ whole genome shotgun (WGS) entry which is preliminary data.</text>
</comment>
<protein>
    <submittedName>
        <fullName evidence="7">Cytochrome C</fullName>
    </submittedName>
</protein>
<evidence type="ECO:0000256" key="3">
    <source>
        <dbReference type="ARBA" id="ARBA00023004"/>
    </source>
</evidence>
<name>A0A1A6XQ87_STEMA</name>
<dbReference type="GO" id="GO:0009055">
    <property type="term" value="F:electron transfer activity"/>
    <property type="evidence" value="ECO:0007669"/>
    <property type="project" value="InterPro"/>
</dbReference>
<feature type="domain" description="Cytochrome c" evidence="6">
    <location>
        <begin position="72"/>
        <end position="173"/>
    </location>
</feature>
<dbReference type="InterPro" id="IPR051459">
    <property type="entry name" value="Cytochrome_c-type_DH"/>
</dbReference>
<dbReference type="GO" id="GO:0046872">
    <property type="term" value="F:metal ion binding"/>
    <property type="evidence" value="ECO:0007669"/>
    <property type="project" value="UniProtKB-KW"/>
</dbReference>
<sequence length="308" mass="33269">MKRSRRRSRLLAGSAITLVVLAGAGTLGYRHLYPDLDAAVASTIDILDAQGTVVGHYHAPSAEEIAGLGNAESVMLGRRILNETARLLPDNVGNDLNCNSCHMAEGKRPFGNHYFNTGGGAYPRYMPRPGKVIGLAERVNGCLQRSMNGKPLPKDSPQMRAMLDYMAWLSTPVPPGARVAAPGEGPIDTSLAPDPIRGRALYAAQCATCHGDNGEGRRDASGDIAFPPLWGEYSFNIGAGMARLYKAAAFVKHNMPPAATREPPLGQQVMPDQDAVDIAGYFIHQPRPDFANKAKDWPRDPKPRDARY</sequence>
<dbReference type="Proteomes" id="UP000092256">
    <property type="component" value="Unassembled WGS sequence"/>
</dbReference>
<evidence type="ECO:0000256" key="4">
    <source>
        <dbReference type="PROSITE-ProRule" id="PRU00433"/>
    </source>
</evidence>
<dbReference type="Pfam" id="PF13442">
    <property type="entry name" value="Cytochrome_CBB3"/>
    <property type="match status" value="1"/>
</dbReference>
<dbReference type="GO" id="GO:0020037">
    <property type="term" value="F:heme binding"/>
    <property type="evidence" value="ECO:0007669"/>
    <property type="project" value="InterPro"/>
</dbReference>
<dbReference type="Gene3D" id="1.10.760.10">
    <property type="entry name" value="Cytochrome c-like domain"/>
    <property type="match status" value="2"/>
</dbReference>
<reference evidence="7 8" key="1">
    <citation type="submission" date="2016-05" db="EMBL/GenBank/DDBJ databases">
        <title>Draft Genome Sequences of Stenotrophomonas maltophilia Strains Sm32COP, Sm41DVV, Sm46PAILV, SmF3, SmF22, SmSOFb1 and SmCVFa1, Isolated from Different Manures, in France.</title>
        <authorList>
            <person name="Nazaret S."/>
            <person name="Bodilis J."/>
        </authorList>
    </citation>
    <scope>NUCLEOTIDE SEQUENCE [LARGE SCALE GENOMIC DNA]</scope>
    <source>
        <strain evidence="7 8">Sm46PAILV</strain>
    </source>
</reference>
<evidence type="ECO:0000256" key="5">
    <source>
        <dbReference type="SAM" id="MobiDB-lite"/>
    </source>
</evidence>
<keyword evidence="2 4" id="KW-0479">Metal-binding</keyword>
<feature type="region of interest" description="Disordered" evidence="5">
    <location>
        <begin position="288"/>
        <end position="308"/>
    </location>
</feature>
<gene>
    <name evidence="7" type="ORF">A9K58_16590</name>
</gene>
<proteinExistence type="predicted"/>
<evidence type="ECO:0000256" key="1">
    <source>
        <dbReference type="ARBA" id="ARBA00022617"/>
    </source>
</evidence>
<dbReference type="InterPro" id="IPR009056">
    <property type="entry name" value="Cyt_c-like_dom"/>
</dbReference>
<keyword evidence="1 4" id="KW-0349">Heme</keyword>
<dbReference type="PANTHER" id="PTHR35008">
    <property type="entry name" value="BLL4482 PROTEIN-RELATED"/>
    <property type="match status" value="1"/>
</dbReference>
<evidence type="ECO:0000259" key="6">
    <source>
        <dbReference type="PROSITE" id="PS51007"/>
    </source>
</evidence>
<evidence type="ECO:0000313" key="7">
    <source>
        <dbReference type="EMBL" id="OBU64860.1"/>
    </source>
</evidence>
<dbReference type="OrthoDB" id="8215804at2"/>
<dbReference type="PROSITE" id="PS51007">
    <property type="entry name" value="CYTC"/>
    <property type="match status" value="2"/>
</dbReference>